<dbReference type="InterPro" id="IPR030878">
    <property type="entry name" value="Ribosomal_uL15"/>
</dbReference>
<evidence type="ECO:0000259" key="5">
    <source>
        <dbReference type="Pfam" id="PF00828"/>
    </source>
</evidence>
<comment type="similarity">
    <text evidence="1">Belongs to the universal ribosomal protein uL15 family.</text>
</comment>
<dbReference type="PANTHER" id="PTHR12934:SF11">
    <property type="entry name" value="LARGE RIBOSOMAL SUBUNIT PROTEIN UL15M"/>
    <property type="match status" value="1"/>
</dbReference>
<dbReference type="SUPFAM" id="SSF52080">
    <property type="entry name" value="Ribosomal proteins L15p and L18e"/>
    <property type="match status" value="1"/>
</dbReference>
<evidence type="ECO:0000256" key="1">
    <source>
        <dbReference type="ARBA" id="ARBA00007320"/>
    </source>
</evidence>
<proteinExistence type="inferred from homology"/>
<feature type="domain" description="Large ribosomal subunit protein uL15/eL18" evidence="5">
    <location>
        <begin position="76"/>
        <end position="145"/>
    </location>
</feature>
<dbReference type="InterPro" id="IPR001196">
    <property type="entry name" value="Ribosomal_uL15_CS"/>
</dbReference>
<dbReference type="InterPro" id="IPR005749">
    <property type="entry name" value="Ribosomal_uL15_bac-type"/>
</dbReference>
<dbReference type="EMBL" id="UINC01001738">
    <property type="protein sequence ID" value="SUZ87717.1"/>
    <property type="molecule type" value="Genomic_DNA"/>
</dbReference>
<feature type="compositionally biased region" description="Basic and acidic residues" evidence="4">
    <location>
        <begin position="1"/>
        <end position="10"/>
    </location>
</feature>
<dbReference type="GO" id="GO:0006412">
    <property type="term" value="P:translation"/>
    <property type="evidence" value="ECO:0007669"/>
    <property type="project" value="InterPro"/>
</dbReference>
<dbReference type="Pfam" id="PF00828">
    <property type="entry name" value="Ribosomal_L27A"/>
    <property type="match status" value="1"/>
</dbReference>
<name>A0A381RCZ3_9ZZZZ</name>
<feature type="compositionally biased region" description="Gly residues" evidence="4">
    <location>
        <begin position="19"/>
        <end position="33"/>
    </location>
</feature>
<dbReference type="AlphaFoldDB" id="A0A381RCZ3"/>
<dbReference type="PANTHER" id="PTHR12934">
    <property type="entry name" value="50S RIBOSOMAL PROTEIN L15"/>
    <property type="match status" value="1"/>
</dbReference>
<dbReference type="HAMAP" id="MF_01341">
    <property type="entry name" value="Ribosomal_uL15"/>
    <property type="match status" value="1"/>
</dbReference>
<keyword evidence="3" id="KW-0687">Ribonucleoprotein</keyword>
<reference evidence="6" key="1">
    <citation type="submission" date="2018-05" db="EMBL/GenBank/DDBJ databases">
        <authorList>
            <person name="Lanie J.A."/>
            <person name="Ng W.-L."/>
            <person name="Kazmierczak K.M."/>
            <person name="Andrzejewski T.M."/>
            <person name="Davidsen T.M."/>
            <person name="Wayne K.J."/>
            <person name="Tettelin H."/>
            <person name="Glass J.I."/>
            <person name="Rusch D."/>
            <person name="Podicherti R."/>
            <person name="Tsui H.-C.T."/>
            <person name="Winkler M.E."/>
        </authorList>
    </citation>
    <scope>NUCLEOTIDE SEQUENCE</scope>
</reference>
<dbReference type="Gene3D" id="3.100.10.10">
    <property type="match status" value="1"/>
</dbReference>
<protein>
    <recommendedName>
        <fullName evidence="5">Large ribosomal subunit protein uL15/eL18 domain-containing protein</fullName>
    </recommendedName>
</protein>
<sequence length="148" mass="15965">MYLHDLESSKNNRRKRVGRGPGSGNGKNCGRGQNGAKSRSGYKRKRGFEGGQNPISRRLPKFGFTSPNKEFFQLINIQNLEDTATVETGSSLDKTKLKALGLIKKEDKAVKLLGKGKLSKKLKIEVDMASASAAEAVKKAGGEVVTTG</sequence>
<evidence type="ECO:0000256" key="3">
    <source>
        <dbReference type="ARBA" id="ARBA00023274"/>
    </source>
</evidence>
<dbReference type="NCBIfam" id="TIGR01071">
    <property type="entry name" value="rplO_bact"/>
    <property type="match status" value="1"/>
</dbReference>
<dbReference type="GO" id="GO:0003735">
    <property type="term" value="F:structural constituent of ribosome"/>
    <property type="evidence" value="ECO:0007669"/>
    <property type="project" value="InterPro"/>
</dbReference>
<evidence type="ECO:0000256" key="2">
    <source>
        <dbReference type="ARBA" id="ARBA00022980"/>
    </source>
</evidence>
<gene>
    <name evidence="6" type="ORF">METZ01_LOCUS40571</name>
</gene>
<keyword evidence="2" id="KW-0689">Ribosomal protein</keyword>
<organism evidence="6">
    <name type="scientific">marine metagenome</name>
    <dbReference type="NCBI Taxonomy" id="408172"/>
    <lineage>
        <taxon>unclassified sequences</taxon>
        <taxon>metagenomes</taxon>
        <taxon>ecological metagenomes</taxon>
    </lineage>
</organism>
<evidence type="ECO:0000256" key="4">
    <source>
        <dbReference type="SAM" id="MobiDB-lite"/>
    </source>
</evidence>
<evidence type="ECO:0000313" key="6">
    <source>
        <dbReference type="EMBL" id="SUZ87717.1"/>
    </source>
</evidence>
<dbReference type="InterPro" id="IPR021131">
    <property type="entry name" value="Ribosomal_uL15/eL18"/>
</dbReference>
<feature type="region of interest" description="Disordered" evidence="4">
    <location>
        <begin position="1"/>
        <end position="62"/>
    </location>
</feature>
<dbReference type="PROSITE" id="PS00475">
    <property type="entry name" value="RIBOSOMAL_L15"/>
    <property type="match status" value="1"/>
</dbReference>
<accession>A0A381RCZ3</accession>
<dbReference type="GO" id="GO:0022625">
    <property type="term" value="C:cytosolic large ribosomal subunit"/>
    <property type="evidence" value="ECO:0007669"/>
    <property type="project" value="TreeGrafter"/>
</dbReference>
<dbReference type="InterPro" id="IPR036227">
    <property type="entry name" value="Ribosomal_uL15/eL18_sf"/>
</dbReference>